<feature type="domain" description="PAS" evidence="7">
    <location>
        <begin position="5"/>
        <end position="51"/>
    </location>
</feature>
<evidence type="ECO:0000256" key="3">
    <source>
        <dbReference type="ARBA" id="ARBA00022553"/>
    </source>
</evidence>
<dbReference type="CDD" id="cd00082">
    <property type="entry name" value="HisKA"/>
    <property type="match status" value="1"/>
</dbReference>
<protein>
    <recommendedName>
        <fullName evidence="2">histidine kinase</fullName>
        <ecNumber evidence="2">2.7.13.3</ecNumber>
    </recommendedName>
</protein>
<dbReference type="Proteomes" id="UP000246352">
    <property type="component" value="Unassembled WGS sequence"/>
</dbReference>
<feature type="domain" description="PAC" evidence="8">
    <location>
        <begin position="79"/>
        <end position="131"/>
    </location>
</feature>
<evidence type="ECO:0000256" key="2">
    <source>
        <dbReference type="ARBA" id="ARBA00012438"/>
    </source>
</evidence>
<dbReference type="InterPro" id="IPR036890">
    <property type="entry name" value="HATPase_C_sf"/>
</dbReference>
<dbReference type="SMART" id="SM00091">
    <property type="entry name" value="PAS"/>
    <property type="match status" value="5"/>
</dbReference>
<feature type="domain" description="PAC" evidence="8">
    <location>
        <begin position="580"/>
        <end position="631"/>
    </location>
</feature>
<feature type="domain" description="PAS" evidence="7">
    <location>
        <begin position="507"/>
        <end position="555"/>
    </location>
</feature>
<dbReference type="Pfam" id="PF00512">
    <property type="entry name" value="HisKA"/>
    <property type="match status" value="1"/>
</dbReference>
<dbReference type="InterPro" id="IPR000014">
    <property type="entry name" value="PAS"/>
</dbReference>
<dbReference type="InterPro" id="IPR000700">
    <property type="entry name" value="PAS-assoc_C"/>
</dbReference>
<dbReference type="CDD" id="cd00130">
    <property type="entry name" value="PAS"/>
    <property type="match status" value="3"/>
</dbReference>
<dbReference type="SUPFAM" id="SSF55785">
    <property type="entry name" value="PYP-like sensor domain (PAS domain)"/>
    <property type="match status" value="5"/>
</dbReference>
<gene>
    <name evidence="9" type="ORF">DFR52_101696</name>
</gene>
<dbReference type="PANTHER" id="PTHR43304">
    <property type="entry name" value="PHYTOCHROME-LIKE PROTEIN CPH1"/>
    <property type="match status" value="1"/>
</dbReference>
<dbReference type="InterPro" id="IPR001610">
    <property type="entry name" value="PAC"/>
</dbReference>
<dbReference type="PANTHER" id="PTHR43304:SF1">
    <property type="entry name" value="PAC DOMAIN-CONTAINING PROTEIN"/>
    <property type="match status" value="1"/>
</dbReference>
<evidence type="ECO:0000313" key="10">
    <source>
        <dbReference type="Proteomes" id="UP000246352"/>
    </source>
</evidence>
<dbReference type="AlphaFoldDB" id="A0A317PSW6"/>
<dbReference type="SUPFAM" id="SSF55874">
    <property type="entry name" value="ATPase domain of HSP90 chaperone/DNA topoisomerase II/histidine kinase"/>
    <property type="match status" value="1"/>
</dbReference>
<dbReference type="SMART" id="SM00388">
    <property type="entry name" value="HisKA"/>
    <property type="match status" value="1"/>
</dbReference>
<dbReference type="EC" id="2.7.13.3" evidence="2"/>
<dbReference type="SUPFAM" id="SSF47384">
    <property type="entry name" value="Homodimeric domain of signal transducing histidine kinase"/>
    <property type="match status" value="1"/>
</dbReference>
<keyword evidence="10" id="KW-1185">Reference proteome</keyword>
<accession>A0A317PSW6</accession>
<proteinExistence type="predicted"/>
<dbReference type="Gene3D" id="3.30.565.10">
    <property type="entry name" value="Histidine kinase-like ATPase, C-terminal domain"/>
    <property type="match status" value="1"/>
</dbReference>
<dbReference type="SMART" id="SM00387">
    <property type="entry name" value="HATPase_c"/>
    <property type="match status" value="1"/>
</dbReference>
<comment type="catalytic activity">
    <reaction evidence="1">
        <text>ATP + protein L-histidine = ADP + protein N-phospho-L-histidine.</text>
        <dbReference type="EC" id="2.7.13.3"/>
    </reaction>
</comment>
<dbReference type="OrthoDB" id="9808408at2"/>
<dbReference type="GO" id="GO:0000155">
    <property type="term" value="F:phosphorelay sensor kinase activity"/>
    <property type="evidence" value="ECO:0007669"/>
    <property type="project" value="InterPro"/>
</dbReference>
<keyword evidence="4" id="KW-0808">Transferase</keyword>
<keyword evidence="5" id="KW-0418">Kinase</keyword>
<dbReference type="PROSITE" id="PS50112">
    <property type="entry name" value="PAS"/>
    <property type="match status" value="2"/>
</dbReference>
<evidence type="ECO:0000259" key="7">
    <source>
        <dbReference type="PROSITE" id="PS50112"/>
    </source>
</evidence>
<dbReference type="InterPro" id="IPR036097">
    <property type="entry name" value="HisK_dim/P_sf"/>
</dbReference>
<organism evidence="9 10">
    <name type="scientific">Hoeflea marina</name>
    <dbReference type="NCBI Taxonomy" id="274592"/>
    <lineage>
        <taxon>Bacteria</taxon>
        <taxon>Pseudomonadati</taxon>
        <taxon>Pseudomonadota</taxon>
        <taxon>Alphaproteobacteria</taxon>
        <taxon>Hyphomicrobiales</taxon>
        <taxon>Rhizobiaceae</taxon>
        <taxon>Hoeflea</taxon>
    </lineage>
</organism>
<evidence type="ECO:0000256" key="5">
    <source>
        <dbReference type="ARBA" id="ARBA00022777"/>
    </source>
</evidence>
<sequence length="865" mass="97119">MFDEADRLLKALYHTLPDPVVVAGKDRIIIRVNPAAERVFGYSQEEFAGMSSRQLYAVGRDWERIGQEIFPLDSADRIYRGQSVFRRKDGTTFEGALTLSHITDEHDATVGLLAITHDLTDVLAVQAERLRMETILQEALASIPEGFVIFDEHDRLLLCNAAYRDIYPNSAEIMVPGVQFEAILRHSLRTGLYPEADRMEGGTEAWIAARMTQHRNPEGSIIQQVGTDRWVQIAERVTPDNLRVAVRTDITALLQIKSETEALGRILEDAQQEIYAFDAVSLRYTLVNRGARHNLQYDLAELRAMSPLEIMPDVSRERLAELLAPLVDGSKTFVEVRTTHRRKDGSIYACAVRLELLDLNRGRSYVAFVEDITEKVEFQSASERLGRLVNGVTQEIYVFDSRTLLFSLVNHGARNNLQYSTEQLRQMTPLDIKPEFDHARFTALLAPLLNGDKPFLEFRTVHRRRDGSTYPCSIRIEMLVTGSGSSFVAFVEDITEKLQSEARLAIKRRNFETLVSSLPDAIARAHPDTTLTYVNEVYAQLVGLSSEEMIGRRYVEFVPAERRQLALDNIAVLTPESPMSDFEQVMLDPEGDEHVILWSDLMIYEKGRAVEIVSVGRDITERHAARSHIAQQAQELALRNEALEQFTGIVSHDLKAPLRHVRQFADMIREDAATGRLDDLPMLTTQMQASVVRMERMIGGLLEYSRVAYKFIRPENFRISEAIAEARNNLAPMIEETGATVEVAAGASLTGDFELIVQMFQNLMANSLKYRQADHPPHIRISESAGENHLEIRIEDNGIGIPAAEAENIFGVFHRLHRDESIYAGAGIGLALCRKVSESHGGSIRLDPGFAGGSRFVVSLPTPAA</sequence>
<dbReference type="Gene3D" id="3.30.450.20">
    <property type="entry name" value="PAS domain"/>
    <property type="match status" value="5"/>
</dbReference>
<dbReference type="PRINTS" id="PR00344">
    <property type="entry name" value="BCTRLSENSOR"/>
</dbReference>
<dbReference type="InterPro" id="IPR003594">
    <property type="entry name" value="HATPase_dom"/>
</dbReference>
<dbReference type="InterPro" id="IPR004358">
    <property type="entry name" value="Sig_transdc_His_kin-like_C"/>
</dbReference>
<dbReference type="Pfam" id="PF02518">
    <property type="entry name" value="HATPase_c"/>
    <property type="match status" value="1"/>
</dbReference>
<dbReference type="InterPro" id="IPR035965">
    <property type="entry name" value="PAS-like_dom_sf"/>
</dbReference>
<dbReference type="SMART" id="SM00086">
    <property type="entry name" value="PAC"/>
    <property type="match status" value="4"/>
</dbReference>
<dbReference type="Gene3D" id="1.10.287.130">
    <property type="match status" value="1"/>
</dbReference>
<dbReference type="InterPro" id="IPR013656">
    <property type="entry name" value="PAS_4"/>
</dbReference>
<evidence type="ECO:0000256" key="1">
    <source>
        <dbReference type="ARBA" id="ARBA00000085"/>
    </source>
</evidence>
<keyword evidence="3" id="KW-0597">Phosphoprotein</keyword>
<dbReference type="Pfam" id="PF08448">
    <property type="entry name" value="PAS_4"/>
    <property type="match status" value="2"/>
</dbReference>
<dbReference type="NCBIfam" id="TIGR00229">
    <property type="entry name" value="sensory_box"/>
    <property type="match status" value="4"/>
</dbReference>
<dbReference type="InterPro" id="IPR005467">
    <property type="entry name" value="His_kinase_dom"/>
</dbReference>
<dbReference type="PROSITE" id="PS50113">
    <property type="entry name" value="PAC"/>
    <property type="match status" value="3"/>
</dbReference>
<dbReference type="EMBL" id="QGTR01000001">
    <property type="protein sequence ID" value="PWW04007.1"/>
    <property type="molecule type" value="Genomic_DNA"/>
</dbReference>
<dbReference type="InterPro" id="IPR003661">
    <property type="entry name" value="HisK_dim/P_dom"/>
</dbReference>
<dbReference type="InterPro" id="IPR052162">
    <property type="entry name" value="Sensor_kinase/Photoreceptor"/>
</dbReference>
<dbReference type="Pfam" id="PF13426">
    <property type="entry name" value="PAS_9"/>
    <property type="match status" value="2"/>
</dbReference>
<feature type="domain" description="PAC" evidence="8">
    <location>
        <begin position="454"/>
        <end position="506"/>
    </location>
</feature>
<evidence type="ECO:0000259" key="6">
    <source>
        <dbReference type="PROSITE" id="PS50109"/>
    </source>
</evidence>
<dbReference type="RefSeq" id="WP_110030493.1">
    <property type="nucleotide sequence ID" value="NZ_QGTR01000001.1"/>
</dbReference>
<evidence type="ECO:0000259" key="8">
    <source>
        <dbReference type="PROSITE" id="PS50113"/>
    </source>
</evidence>
<dbReference type="PROSITE" id="PS50109">
    <property type="entry name" value="HIS_KIN"/>
    <property type="match status" value="1"/>
</dbReference>
<name>A0A317PSW6_9HYPH</name>
<evidence type="ECO:0000256" key="4">
    <source>
        <dbReference type="ARBA" id="ARBA00022679"/>
    </source>
</evidence>
<dbReference type="Pfam" id="PF12860">
    <property type="entry name" value="PAS_7"/>
    <property type="match status" value="1"/>
</dbReference>
<reference evidence="9 10" key="1">
    <citation type="submission" date="2018-05" db="EMBL/GenBank/DDBJ databases">
        <title>Genomic Encyclopedia of Type Strains, Phase IV (KMG-IV): sequencing the most valuable type-strain genomes for metagenomic binning, comparative biology and taxonomic classification.</title>
        <authorList>
            <person name="Goeker M."/>
        </authorList>
    </citation>
    <scope>NUCLEOTIDE SEQUENCE [LARGE SCALE GENOMIC DNA]</scope>
    <source>
        <strain evidence="9 10">DSM 16791</strain>
    </source>
</reference>
<feature type="domain" description="Histidine kinase" evidence="6">
    <location>
        <begin position="649"/>
        <end position="864"/>
    </location>
</feature>
<comment type="caution">
    <text evidence="9">The sequence shown here is derived from an EMBL/GenBank/DDBJ whole genome shotgun (WGS) entry which is preliminary data.</text>
</comment>
<evidence type="ECO:0000313" key="9">
    <source>
        <dbReference type="EMBL" id="PWW04007.1"/>
    </source>
</evidence>